<evidence type="ECO:0000313" key="2">
    <source>
        <dbReference type="Proteomes" id="UP001163321"/>
    </source>
</evidence>
<dbReference type="Proteomes" id="UP001163321">
    <property type="component" value="Chromosome 9"/>
</dbReference>
<proteinExistence type="predicted"/>
<protein>
    <submittedName>
        <fullName evidence="1">Uncharacterized protein</fullName>
    </submittedName>
</protein>
<name>A0ACC0VIX6_9STRA</name>
<gene>
    <name evidence="1" type="ORF">PsorP6_013867</name>
</gene>
<accession>A0ACC0VIX6</accession>
<comment type="caution">
    <text evidence="1">The sequence shown here is derived from an EMBL/GenBank/DDBJ whole genome shotgun (WGS) entry which is preliminary data.</text>
</comment>
<reference evidence="1 2" key="1">
    <citation type="journal article" date="2022" name="bioRxiv">
        <title>The genome of the oomycete Peronosclerospora sorghi, a cosmopolitan pathogen of maize and sorghum, is inflated with dispersed pseudogenes.</title>
        <authorList>
            <person name="Fletcher K."/>
            <person name="Martin F."/>
            <person name="Isakeit T."/>
            <person name="Cavanaugh K."/>
            <person name="Magill C."/>
            <person name="Michelmore R."/>
        </authorList>
    </citation>
    <scope>NUCLEOTIDE SEQUENCE [LARGE SCALE GENOMIC DNA]</scope>
    <source>
        <strain evidence="1">P6</strain>
    </source>
</reference>
<dbReference type="EMBL" id="CM047588">
    <property type="protein sequence ID" value="KAI9905746.1"/>
    <property type="molecule type" value="Genomic_DNA"/>
</dbReference>
<organism evidence="1 2">
    <name type="scientific">Peronosclerospora sorghi</name>
    <dbReference type="NCBI Taxonomy" id="230839"/>
    <lineage>
        <taxon>Eukaryota</taxon>
        <taxon>Sar</taxon>
        <taxon>Stramenopiles</taxon>
        <taxon>Oomycota</taxon>
        <taxon>Peronosporomycetes</taxon>
        <taxon>Peronosporales</taxon>
        <taxon>Peronosporaceae</taxon>
        <taxon>Peronosclerospora</taxon>
    </lineage>
</organism>
<sequence>MLVWVHQELRNGASVTRLSIQTKAIALAQKMQLPSNLTCSKGWVRSFLKRHRIELSRESGSRMAQLEAVRHDMQQVHTIQEEGQRHKDDKQDEKHDKEKQVEEPLEMDLDVDENDKEEELEAVTTPQLTSTRMVDPIFDTSPDSSSTMEDTRPDDVAELLLKWMAGPGSTSRWWLWKREEEREAVYAEIKQFLRAQGVYGISSAEIRLHFSMFVTTFEAAQKWLRQAKVEYRLKIEDLNPDEMCMKKLVLQLCPYFERLVSVLAAYVNYDDCTDNATPTTRTLATSTEESTEAHDGTRACGVASISSKLTAITDGLDNETKAQRRRLFELECARLQSELETKNIQLMLEKTLARKKLRNAGISAQEVDRIFPF</sequence>
<evidence type="ECO:0000313" key="1">
    <source>
        <dbReference type="EMBL" id="KAI9905746.1"/>
    </source>
</evidence>
<keyword evidence="2" id="KW-1185">Reference proteome</keyword>